<dbReference type="EMBL" id="JACHDY010000001">
    <property type="protein sequence ID" value="MBB5315914.1"/>
    <property type="molecule type" value="Genomic_DNA"/>
</dbReference>
<reference evidence="2" key="1">
    <citation type="submission" date="2020-08" db="EMBL/GenBank/DDBJ databases">
        <title>Genomic Encyclopedia of Type Strains, Phase IV (KMG-V): Genome sequencing to study the core and pangenomes of soil and plant-associated prokaryotes.</title>
        <authorList>
            <person name="Whitman W."/>
        </authorList>
    </citation>
    <scope>NUCLEOTIDE SEQUENCE [LARGE SCALE GENOMIC DNA]</scope>
    <source>
        <strain evidence="2">M8UP27</strain>
    </source>
</reference>
<evidence type="ECO:0000256" key="1">
    <source>
        <dbReference type="SAM" id="Coils"/>
    </source>
</evidence>
<keyword evidence="3" id="KW-1185">Reference proteome</keyword>
<gene>
    <name evidence="2" type="ORF">HDF09_000564</name>
</gene>
<evidence type="ECO:0000313" key="3">
    <source>
        <dbReference type="Proteomes" id="UP000568106"/>
    </source>
</evidence>
<feature type="coiled-coil region" evidence="1">
    <location>
        <begin position="41"/>
        <end position="72"/>
    </location>
</feature>
<name>A0A7W8MR52_9BACT</name>
<dbReference type="Proteomes" id="UP000568106">
    <property type="component" value="Unassembled WGS sequence"/>
</dbReference>
<protein>
    <submittedName>
        <fullName evidence="2">Uncharacterized protein</fullName>
    </submittedName>
</protein>
<proteinExistence type="predicted"/>
<keyword evidence="1" id="KW-0175">Coiled coil</keyword>
<evidence type="ECO:0000313" key="2">
    <source>
        <dbReference type="EMBL" id="MBB5315914.1"/>
    </source>
</evidence>
<dbReference type="AlphaFoldDB" id="A0A7W8MR52"/>
<organism evidence="2 3">
    <name type="scientific">Tunturiibacter empetritectus</name>
    <dbReference type="NCBI Taxonomy" id="3069691"/>
    <lineage>
        <taxon>Bacteria</taxon>
        <taxon>Pseudomonadati</taxon>
        <taxon>Acidobacteriota</taxon>
        <taxon>Terriglobia</taxon>
        <taxon>Terriglobales</taxon>
        <taxon>Acidobacteriaceae</taxon>
        <taxon>Tunturiibacter</taxon>
    </lineage>
</organism>
<accession>A0A7W8MR52</accession>
<sequence length="87" mass="9937">MERHENNEMFNPYGIADITAEEQNRISSSLQQFRTNAKTILKKEDARLDDGIKQVKELKNATDKELKALLGEERFHSFMAHITGTGS</sequence>
<comment type="caution">
    <text evidence="2">The sequence shown here is derived from an EMBL/GenBank/DDBJ whole genome shotgun (WGS) entry which is preliminary data.</text>
</comment>